<dbReference type="Gene3D" id="2.60.40.2610">
    <property type="entry name" value="Outer membrane usher protein FimD, plug domain"/>
    <property type="match status" value="1"/>
</dbReference>
<dbReference type="PANTHER" id="PTHR30451">
    <property type="entry name" value="OUTER MEMBRANE USHER PROTEIN"/>
    <property type="match status" value="1"/>
</dbReference>
<sequence length="775" mass="83375">MKRPGLKTILGALCILAGAVDAQAQGVASAPPQEPPPGDDELMLVAVAINGVDQQGQFLVAWRNWVFLVRAADLAQWRVRSPVAAMVVIEGEDYLPLNALAGAGVQFDSPGQRLLLTMPAELFEARRVLASTTYAPLTEGAFAAFLNYDLSAEYRDKVRGAAFLEAGVSDDWGLVASTVVAGQGAGRQGVTRLDSYFLRDDPQGLTRLVVGDTVTDAANWTRQVRFGGLRWGTEFSLKPGLITFPTPSFSGQAAVPSNVELLVNDALRFHTEVGQGPFSIDQAPVVSGAGEVTLVVRDALGVERRVTSSYYVSSQLLSRGLSAWSLEAGAERRDYGLRSFSYGEPFVSGSFRHGVTDWLTLESRAELSGEVRMAGAGATLVWAPVGEFGFAGAASDGDDGTGWLYRLHFSRITPRWNVALSYQHATSDFSQLGVRDDWARITDQFQAVVGVSLRRWGNLGLAYTDLRYGGGAPTRLLSANYSIGLGERGYLNVFALRSEIEDHRSETTFGAGLTIPLGQHASGYVQADSRNLQGDFRRTPPTEGGWGYRLAASAGDADRQQAGLDWRGDVGEVNLEAARFQGDTGVRMLARGGVLFAGGGTRMTRRVEDAVAVVEVPDLAGVRIYQENRLVTRTDRHGRAVIPDLRAYDRNRLAIAPSDVPIDARMPEDTLLVVPRYRGAARARFAIERDSPATILLQGPDGRIVDAGTAVRTDAGESLFVGHDGEVFVPNVRAGMSLTADLPEGPCRVTVDRAPRGDVLPRIGPLSCALLEAPK</sequence>
<keyword evidence="1" id="KW-0732">Signal</keyword>
<keyword evidence="3" id="KW-1185">Reference proteome</keyword>
<accession>A0ABV2EH09</accession>
<reference evidence="2 3" key="1">
    <citation type="submission" date="2024-06" db="EMBL/GenBank/DDBJ databases">
        <title>Genomic Encyclopedia of Type Strains, Phase IV (KMG-IV): sequencing the most valuable type-strain genomes for metagenomic binning, comparative biology and taxonomic classification.</title>
        <authorList>
            <person name="Goeker M."/>
        </authorList>
    </citation>
    <scope>NUCLEOTIDE SEQUENCE [LARGE SCALE GENOMIC DNA]</scope>
    <source>
        <strain evidence="2 3">DSM 17809</strain>
    </source>
</reference>
<evidence type="ECO:0000313" key="3">
    <source>
        <dbReference type="Proteomes" id="UP001549110"/>
    </source>
</evidence>
<evidence type="ECO:0000313" key="2">
    <source>
        <dbReference type="EMBL" id="MET3526242.1"/>
    </source>
</evidence>
<organism evidence="2 3">
    <name type="scientific">Phenylobacterium koreense</name>
    <dbReference type="NCBI Taxonomy" id="266125"/>
    <lineage>
        <taxon>Bacteria</taxon>
        <taxon>Pseudomonadati</taxon>
        <taxon>Pseudomonadota</taxon>
        <taxon>Alphaproteobacteria</taxon>
        <taxon>Caulobacterales</taxon>
        <taxon>Caulobacteraceae</taxon>
        <taxon>Phenylobacterium</taxon>
    </lineage>
</organism>
<dbReference type="Proteomes" id="UP001549110">
    <property type="component" value="Unassembled WGS sequence"/>
</dbReference>
<dbReference type="Gene3D" id="2.60.40.3110">
    <property type="match status" value="1"/>
</dbReference>
<proteinExistence type="predicted"/>
<feature type="chain" id="PRO_5045335345" evidence="1">
    <location>
        <begin position="25"/>
        <end position="775"/>
    </location>
</feature>
<protein>
    <submittedName>
        <fullName evidence="2">Outer membrane usher protein</fullName>
    </submittedName>
</protein>
<dbReference type="InterPro" id="IPR000015">
    <property type="entry name" value="Fimb_usher"/>
</dbReference>
<comment type="caution">
    <text evidence="2">The sequence shown here is derived from an EMBL/GenBank/DDBJ whole genome shotgun (WGS) entry which is preliminary data.</text>
</comment>
<gene>
    <name evidence="2" type="ORF">ABID41_001337</name>
</gene>
<dbReference type="EMBL" id="JBEPLU010000001">
    <property type="protein sequence ID" value="MET3526242.1"/>
    <property type="molecule type" value="Genomic_DNA"/>
</dbReference>
<dbReference type="RefSeq" id="WP_354297342.1">
    <property type="nucleotide sequence ID" value="NZ_JBEPLU010000001.1"/>
</dbReference>
<dbReference type="Pfam" id="PF00577">
    <property type="entry name" value="Usher"/>
    <property type="match status" value="1"/>
</dbReference>
<dbReference type="InterPro" id="IPR042186">
    <property type="entry name" value="FimD_plug_dom"/>
</dbReference>
<name>A0ABV2EH09_9CAUL</name>
<dbReference type="PANTHER" id="PTHR30451:SF5">
    <property type="entry name" value="SLR0019 PROTEIN"/>
    <property type="match status" value="1"/>
</dbReference>
<feature type="signal peptide" evidence="1">
    <location>
        <begin position="1"/>
        <end position="24"/>
    </location>
</feature>
<evidence type="ECO:0000256" key="1">
    <source>
        <dbReference type="SAM" id="SignalP"/>
    </source>
</evidence>